<name>A0ABQ2H001_9DEIO</name>
<dbReference type="PANTHER" id="PTHR35528:SF3">
    <property type="entry name" value="BLL1675 PROTEIN"/>
    <property type="match status" value="1"/>
</dbReference>
<dbReference type="Proteomes" id="UP000661918">
    <property type="component" value="Unassembled WGS sequence"/>
</dbReference>
<dbReference type="Pfam" id="PF13610">
    <property type="entry name" value="DDE_Tnp_IS240"/>
    <property type="match status" value="1"/>
</dbReference>
<keyword evidence="3" id="KW-1185">Reference proteome</keyword>
<protein>
    <recommendedName>
        <fullName evidence="1">DDE domain-containing protein</fullName>
    </recommendedName>
</protein>
<evidence type="ECO:0000313" key="3">
    <source>
        <dbReference type="Proteomes" id="UP000661918"/>
    </source>
</evidence>
<proteinExistence type="predicted"/>
<reference evidence="3" key="1">
    <citation type="journal article" date="2019" name="Int. J. Syst. Evol. Microbiol.">
        <title>The Global Catalogue of Microorganisms (GCM) 10K type strain sequencing project: providing services to taxonomists for standard genome sequencing and annotation.</title>
        <authorList>
            <consortium name="The Broad Institute Genomics Platform"/>
            <consortium name="The Broad Institute Genome Sequencing Center for Infectious Disease"/>
            <person name="Wu L."/>
            <person name="Ma J."/>
        </authorList>
    </citation>
    <scope>NUCLEOTIDE SEQUENCE [LARGE SCALE GENOMIC DNA]</scope>
    <source>
        <strain evidence="3">JCM 15443</strain>
    </source>
</reference>
<evidence type="ECO:0000313" key="2">
    <source>
        <dbReference type="EMBL" id="GGM22366.1"/>
    </source>
</evidence>
<sequence length="110" mass="12409">MSAPYLTEERNCVKVSGAEYGLWRAVDERGDVLDALLQEHRDTEAAKTFFVRLLGKDDVPGVTHTDTPWSYGAAVRELPVLHTVEHVQVVSSALWNNLVEQAHRPTRQQQ</sequence>
<feature type="domain" description="DDE" evidence="1">
    <location>
        <begin position="12"/>
        <end position="108"/>
    </location>
</feature>
<organism evidence="2 3">
    <name type="scientific">Deinococcus aerophilus</name>
    <dbReference type="NCBI Taxonomy" id="522488"/>
    <lineage>
        <taxon>Bacteria</taxon>
        <taxon>Thermotogati</taxon>
        <taxon>Deinococcota</taxon>
        <taxon>Deinococci</taxon>
        <taxon>Deinococcales</taxon>
        <taxon>Deinococcaceae</taxon>
        <taxon>Deinococcus</taxon>
    </lineage>
</organism>
<dbReference type="EMBL" id="BMOM01000062">
    <property type="protein sequence ID" value="GGM22366.1"/>
    <property type="molecule type" value="Genomic_DNA"/>
</dbReference>
<dbReference type="InterPro" id="IPR052183">
    <property type="entry name" value="IS_Transposase"/>
</dbReference>
<gene>
    <name evidence="2" type="ORF">GCM10010841_32810</name>
</gene>
<comment type="caution">
    <text evidence="2">The sequence shown here is derived from an EMBL/GenBank/DDBJ whole genome shotgun (WGS) entry which is preliminary data.</text>
</comment>
<dbReference type="PANTHER" id="PTHR35528">
    <property type="entry name" value="BLL1675 PROTEIN"/>
    <property type="match status" value="1"/>
</dbReference>
<accession>A0ABQ2H001</accession>
<evidence type="ECO:0000259" key="1">
    <source>
        <dbReference type="Pfam" id="PF13610"/>
    </source>
</evidence>
<dbReference type="InterPro" id="IPR032874">
    <property type="entry name" value="DDE_dom"/>
</dbReference>